<accession>A0A3N1HJX9</accession>
<organism evidence="3 4">
    <name type="scientific">Pseudokineococcus lusitanus</name>
    <dbReference type="NCBI Taxonomy" id="763993"/>
    <lineage>
        <taxon>Bacteria</taxon>
        <taxon>Bacillati</taxon>
        <taxon>Actinomycetota</taxon>
        <taxon>Actinomycetes</taxon>
        <taxon>Kineosporiales</taxon>
        <taxon>Kineosporiaceae</taxon>
        <taxon>Pseudokineococcus</taxon>
    </lineage>
</organism>
<evidence type="ECO:0000313" key="4">
    <source>
        <dbReference type="Proteomes" id="UP000276232"/>
    </source>
</evidence>
<reference evidence="3 4" key="1">
    <citation type="journal article" date="2015" name="Stand. Genomic Sci.">
        <title>Genomic Encyclopedia of Bacterial and Archaeal Type Strains, Phase III: the genomes of soil and plant-associated and newly described type strains.</title>
        <authorList>
            <person name="Whitman W.B."/>
            <person name="Woyke T."/>
            <person name="Klenk H.P."/>
            <person name="Zhou Y."/>
            <person name="Lilburn T.G."/>
            <person name="Beck B.J."/>
            <person name="De Vos P."/>
            <person name="Vandamme P."/>
            <person name="Eisen J.A."/>
            <person name="Garrity G."/>
            <person name="Hugenholtz P."/>
            <person name="Kyrpides N.C."/>
        </authorList>
    </citation>
    <scope>NUCLEOTIDE SEQUENCE [LARGE SCALE GENOMIC DNA]</scope>
    <source>
        <strain evidence="3 4">CECT 7306</strain>
    </source>
</reference>
<comment type="caution">
    <text evidence="3">The sequence shown here is derived from an EMBL/GenBank/DDBJ whole genome shotgun (WGS) entry which is preliminary data.</text>
</comment>
<dbReference type="GO" id="GO:0016787">
    <property type="term" value="F:hydrolase activity"/>
    <property type="evidence" value="ECO:0007669"/>
    <property type="project" value="InterPro"/>
</dbReference>
<dbReference type="PANTHER" id="PTHR46623:SF6">
    <property type="entry name" value="ALPHA_BETA-HYDROLASES SUPERFAMILY PROTEIN"/>
    <property type="match status" value="1"/>
</dbReference>
<evidence type="ECO:0000313" key="3">
    <source>
        <dbReference type="EMBL" id="ROP42809.1"/>
    </source>
</evidence>
<dbReference type="InParanoid" id="A0A3N1HJX9"/>
<keyword evidence="4" id="KW-1185">Reference proteome</keyword>
<dbReference type="Proteomes" id="UP000276232">
    <property type="component" value="Unassembled WGS sequence"/>
</dbReference>
<dbReference type="SUPFAM" id="SSF53474">
    <property type="entry name" value="alpha/beta-Hydrolases"/>
    <property type="match status" value="1"/>
</dbReference>
<sequence length="233" mass="24707">MSETPRQNTSFPRPDGGTGHGYLELPPSGRGPALVVVQEWWGLTEHVEDLVRRFAADGFVALAPDLYGGRTTHDGEEAARLMQELPVERAAADLAGAVDLLLGHEAVTSSTVGVAGFCMGGAFALTLAAQQGDRVGAVTPFYGLPDVDATPWRDVTAAVQGHYARRDRIDLGVVHDAFGRMRGVGGRPADRPVELHVYDAAHAFVNDGGPAYDPAAAATAWARATSFLRAHVR</sequence>
<dbReference type="Gene3D" id="3.40.50.1820">
    <property type="entry name" value="alpha/beta hydrolase"/>
    <property type="match status" value="1"/>
</dbReference>
<dbReference type="OrthoDB" id="188362at2"/>
<dbReference type="InterPro" id="IPR029058">
    <property type="entry name" value="AB_hydrolase_fold"/>
</dbReference>
<dbReference type="PANTHER" id="PTHR46623">
    <property type="entry name" value="CARBOXYMETHYLENEBUTENOLIDASE-RELATED"/>
    <property type="match status" value="1"/>
</dbReference>
<dbReference type="InterPro" id="IPR051049">
    <property type="entry name" value="Dienelactone_hydrolase-like"/>
</dbReference>
<dbReference type="AlphaFoldDB" id="A0A3N1HJX9"/>
<feature type="domain" description="Dienelactone hydrolase" evidence="2">
    <location>
        <begin position="21"/>
        <end position="231"/>
    </location>
</feature>
<name>A0A3N1HJX9_9ACTN</name>
<proteinExistence type="predicted"/>
<dbReference type="EMBL" id="RJKN01000005">
    <property type="protein sequence ID" value="ROP42809.1"/>
    <property type="molecule type" value="Genomic_DNA"/>
</dbReference>
<protein>
    <submittedName>
        <fullName evidence="3">Carboxymethylenebutenolidase</fullName>
    </submittedName>
</protein>
<dbReference type="Pfam" id="PF01738">
    <property type="entry name" value="DLH"/>
    <property type="match status" value="1"/>
</dbReference>
<gene>
    <name evidence="3" type="ORF">EDC03_2096</name>
</gene>
<evidence type="ECO:0000259" key="2">
    <source>
        <dbReference type="Pfam" id="PF01738"/>
    </source>
</evidence>
<feature type="compositionally biased region" description="Polar residues" evidence="1">
    <location>
        <begin position="1"/>
        <end position="11"/>
    </location>
</feature>
<evidence type="ECO:0000256" key="1">
    <source>
        <dbReference type="SAM" id="MobiDB-lite"/>
    </source>
</evidence>
<dbReference type="RefSeq" id="WP_123380200.1">
    <property type="nucleotide sequence ID" value="NZ_RJKN01000005.1"/>
</dbReference>
<dbReference type="InterPro" id="IPR002925">
    <property type="entry name" value="Dienelactn_hydro"/>
</dbReference>
<feature type="region of interest" description="Disordered" evidence="1">
    <location>
        <begin position="1"/>
        <end position="25"/>
    </location>
</feature>